<keyword evidence="4" id="KW-0233">DNA recombination</keyword>
<sequence length="411" mass="48634">MKGKPTFAYWHDTNRAKKTGKYPVKLRVTFRRKRKYYGTGIDLSKEEWDKMHLPDVKGKLLKRRRELDQIVQEAEEVGSQMTSFSFHQFEDLFFNAPDDSLSVYDAYDRRIQILEQEEREGTRDNYEDSKVSLQKFKKNLSFYDVTPDFLNSYEKYMLEAGKSPATVGIYLRPLRAIMNQAIQDKVISNDSYPFRKDKYKIPTGKKGKVALNEEELSLLLNYKPVPFSNEDRSFDFWVFSYLCNGMNFKDIFNLRYYQIEDDHFTFKREKTRLTTKDAPIFVDVQLTDYSRKIIEKWGNKDRNPQNYVFPFVNTEKTEKSRKNARKQFIRLTNHYLKRICTKIGIQKEVTTYVARHTFAYIVITRGYSIEVLKELLGHSDIKTTQNYTNGIIPPKTKKAIANSLLDFTIEK</sequence>
<dbReference type="InterPro" id="IPR013762">
    <property type="entry name" value="Integrase-like_cat_sf"/>
</dbReference>
<dbReference type="GO" id="GO:0006310">
    <property type="term" value="P:DNA recombination"/>
    <property type="evidence" value="ECO:0007669"/>
    <property type="project" value="UniProtKB-KW"/>
</dbReference>
<evidence type="ECO:0000256" key="3">
    <source>
        <dbReference type="ARBA" id="ARBA00023125"/>
    </source>
</evidence>
<keyword evidence="2" id="KW-0229">DNA integration</keyword>
<dbReference type="InterPro" id="IPR010998">
    <property type="entry name" value="Integrase_recombinase_N"/>
</dbReference>
<feature type="domain" description="Core-binding (CB)" evidence="7">
    <location>
        <begin position="101"/>
        <end position="182"/>
    </location>
</feature>
<dbReference type="SUPFAM" id="SSF56349">
    <property type="entry name" value="DNA breaking-rejoining enzymes"/>
    <property type="match status" value="1"/>
</dbReference>
<dbReference type="InterPro" id="IPR035386">
    <property type="entry name" value="Arm-DNA-bind_5"/>
</dbReference>
<comment type="caution">
    <text evidence="8">The sequence shown here is derived from an EMBL/GenBank/DDBJ whole genome shotgun (WGS) entry which is preliminary data.</text>
</comment>
<gene>
    <name evidence="8" type="ORF">DFO77_11626</name>
</gene>
<dbReference type="RefSeq" id="WP_114437334.1">
    <property type="nucleotide sequence ID" value="NZ_QPIZ01000016.1"/>
</dbReference>
<dbReference type="Pfam" id="PF13102">
    <property type="entry name" value="Phage_int_SAM_5"/>
    <property type="match status" value="1"/>
</dbReference>
<dbReference type="InterPro" id="IPR050090">
    <property type="entry name" value="Tyrosine_recombinase_XerCD"/>
</dbReference>
<dbReference type="InterPro" id="IPR011010">
    <property type="entry name" value="DNA_brk_join_enz"/>
</dbReference>
<organism evidence="8 9">
    <name type="scientific">Marinilabilia salmonicolor</name>
    <dbReference type="NCBI Taxonomy" id="989"/>
    <lineage>
        <taxon>Bacteria</taxon>
        <taxon>Pseudomonadati</taxon>
        <taxon>Bacteroidota</taxon>
        <taxon>Bacteroidia</taxon>
        <taxon>Marinilabiliales</taxon>
        <taxon>Marinilabiliaceae</taxon>
        <taxon>Marinilabilia</taxon>
    </lineage>
</organism>
<dbReference type="EMBL" id="QPIZ01000016">
    <property type="protein sequence ID" value="RCW31959.1"/>
    <property type="molecule type" value="Genomic_DNA"/>
</dbReference>
<name>A0A368UT22_9BACT</name>
<dbReference type="Pfam" id="PF00589">
    <property type="entry name" value="Phage_integrase"/>
    <property type="match status" value="1"/>
</dbReference>
<dbReference type="PROSITE" id="PS51900">
    <property type="entry name" value="CB"/>
    <property type="match status" value="1"/>
</dbReference>
<proteinExistence type="inferred from homology"/>
<evidence type="ECO:0000256" key="5">
    <source>
        <dbReference type="PROSITE-ProRule" id="PRU01248"/>
    </source>
</evidence>
<dbReference type="Gene3D" id="1.10.150.130">
    <property type="match status" value="1"/>
</dbReference>
<accession>A0A368UT22</accession>
<evidence type="ECO:0000256" key="2">
    <source>
        <dbReference type="ARBA" id="ARBA00022908"/>
    </source>
</evidence>
<evidence type="ECO:0000256" key="1">
    <source>
        <dbReference type="ARBA" id="ARBA00008857"/>
    </source>
</evidence>
<comment type="similarity">
    <text evidence="1">Belongs to the 'phage' integrase family.</text>
</comment>
<dbReference type="Gene3D" id="1.10.443.10">
    <property type="entry name" value="Intergrase catalytic core"/>
    <property type="match status" value="1"/>
</dbReference>
<dbReference type="InterPro" id="IPR002104">
    <property type="entry name" value="Integrase_catalytic"/>
</dbReference>
<evidence type="ECO:0000259" key="7">
    <source>
        <dbReference type="PROSITE" id="PS51900"/>
    </source>
</evidence>
<dbReference type="GO" id="GO:0015074">
    <property type="term" value="P:DNA integration"/>
    <property type="evidence" value="ECO:0007669"/>
    <property type="project" value="UniProtKB-KW"/>
</dbReference>
<dbReference type="Proteomes" id="UP000252733">
    <property type="component" value="Unassembled WGS sequence"/>
</dbReference>
<keyword evidence="9" id="KW-1185">Reference proteome</keyword>
<feature type="domain" description="Tyr recombinase" evidence="6">
    <location>
        <begin position="206"/>
        <end position="402"/>
    </location>
</feature>
<dbReference type="GO" id="GO:0003677">
    <property type="term" value="F:DNA binding"/>
    <property type="evidence" value="ECO:0007669"/>
    <property type="project" value="UniProtKB-UniRule"/>
</dbReference>
<evidence type="ECO:0000313" key="9">
    <source>
        <dbReference type="Proteomes" id="UP000252733"/>
    </source>
</evidence>
<reference evidence="8 9" key="1">
    <citation type="submission" date="2018-07" db="EMBL/GenBank/DDBJ databases">
        <title>Freshwater and sediment microbial communities from various areas in North America, analyzing microbe dynamics in response to fracking.</title>
        <authorList>
            <person name="Lamendella R."/>
        </authorList>
    </citation>
    <scope>NUCLEOTIDE SEQUENCE [LARGE SCALE GENOMIC DNA]</scope>
    <source>
        <strain evidence="8 9">160A</strain>
    </source>
</reference>
<protein>
    <submittedName>
        <fullName evidence="8">Site-specific recombinase XerD</fullName>
    </submittedName>
</protein>
<dbReference type="PROSITE" id="PS51898">
    <property type="entry name" value="TYR_RECOMBINASE"/>
    <property type="match status" value="1"/>
</dbReference>
<evidence type="ECO:0000259" key="6">
    <source>
        <dbReference type="PROSITE" id="PS51898"/>
    </source>
</evidence>
<keyword evidence="3 5" id="KW-0238">DNA-binding</keyword>
<dbReference type="AlphaFoldDB" id="A0A368UT22"/>
<dbReference type="InterPro" id="IPR025269">
    <property type="entry name" value="SAM-like_dom"/>
</dbReference>
<evidence type="ECO:0000256" key="4">
    <source>
        <dbReference type="ARBA" id="ARBA00023172"/>
    </source>
</evidence>
<dbReference type="Pfam" id="PF17293">
    <property type="entry name" value="Arm-DNA-bind_5"/>
    <property type="match status" value="1"/>
</dbReference>
<dbReference type="InterPro" id="IPR044068">
    <property type="entry name" value="CB"/>
</dbReference>
<dbReference type="PANTHER" id="PTHR30349:SF64">
    <property type="entry name" value="PROPHAGE INTEGRASE INTD-RELATED"/>
    <property type="match status" value="1"/>
</dbReference>
<dbReference type="PANTHER" id="PTHR30349">
    <property type="entry name" value="PHAGE INTEGRASE-RELATED"/>
    <property type="match status" value="1"/>
</dbReference>
<evidence type="ECO:0000313" key="8">
    <source>
        <dbReference type="EMBL" id="RCW31959.1"/>
    </source>
</evidence>